<dbReference type="EMBL" id="JAQQAF010000004">
    <property type="protein sequence ID" value="KAJ8494078.1"/>
    <property type="molecule type" value="Genomic_DNA"/>
</dbReference>
<evidence type="ECO:0000313" key="2">
    <source>
        <dbReference type="EMBL" id="KAJ8494078.1"/>
    </source>
</evidence>
<organism evidence="2 3">
    <name type="scientific">Ensete ventricosum</name>
    <name type="common">Abyssinian banana</name>
    <name type="synonym">Musa ensete</name>
    <dbReference type="NCBI Taxonomy" id="4639"/>
    <lineage>
        <taxon>Eukaryota</taxon>
        <taxon>Viridiplantae</taxon>
        <taxon>Streptophyta</taxon>
        <taxon>Embryophyta</taxon>
        <taxon>Tracheophyta</taxon>
        <taxon>Spermatophyta</taxon>
        <taxon>Magnoliopsida</taxon>
        <taxon>Liliopsida</taxon>
        <taxon>Zingiberales</taxon>
        <taxon>Musaceae</taxon>
        <taxon>Ensete</taxon>
    </lineage>
</organism>
<gene>
    <name evidence="2" type="ORF">OPV22_015799</name>
</gene>
<comment type="caution">
    <text evidence="2">The sequence shown here is derived from an EMBL/GenBank/DDBJ whole genome shotgun (WGS) entry which is preliminary data.</text>
</comment>
<proteinExistence type="predicted"/>
<keyword evidence="1" id="KW-0812">Transmembrane</keyword>
<dbReference type="AlphaFoldDB" id="A0AAV8PMT8"/>
<feature type="transmembrane region" description="Helical" evidence="1">
    <location>
        <begin position="63"/>
        <end position="81"/>
    </location>
</feature>
<keyword evidence="1" id="KW-0472">Membrane</keyword>
<name>A0AAV8PMT8_ENSVE</name>
<keyword evidence="1" id="KW-1133">Transmembrane helix</keyword>
<sequence length="87" mass="9555">MLNDDGPHIARKTTKHEIAMTRFTEIYGCAVVLRGGITSSCQPPVNSECPVAGMLKLDGWMDGWWLTVMLACGLCFFFLASTSTPTR</sequence>
<accession>A0AAV8PMT8</accession>
<dbReference type="Proteomes" id="UP001222027">
    <property type="component" value="Unassembled WGS sequence"/>
</dbReference>
<evidence type="ECO:0000256" key="1">
    <source>
        <dbReference type="SAM" id="Phobius"/>
    </source>
</evidence>
<reference evidence="2 3" key="1">
    <citation type="submission" date="2022-12" db="EMBL/GenBank/DDBJ databases">
        <title>Chromosome-scale assembly of the Ensete ventricosum genome.</title>
        <authorList>
            <person name="Dussert Y."/>
            <person name="Stocks J."/>
            <person name="Wendawek A."/>
            <person name="Woldeyes F."/>
            <person name="Nichols R.A."/>
            <person name="Borrell J.S."/>
        </authorList>
    </citation>
    <scope>NUCLEOTIDE SEQUENCE [LARGE SCALE GENOMIC DNA]</scope>
    <source>
        <strain evidence="3">cv. Maze</strain>
        <tissue evidence="2">Seeds</tissue>
    </source>
</reference>
<keyword evidence="3" id="KW-1185">Reference proteome</keyword>
<protein>
    <submittedName>
        <fullName evidence="2">Uncharacterized protein</fullName>
    </submittedName>
</protein>
<evidence type="ECO:0000313" key="3">
    <source>
        <dbReference type="Proteomes" id="UP001222027"/>
    </source>
</evidence>